<reference evidence="1" key="1">
    <citation type="submission" date="2020-05" db="UniProtKB">
        <authorList>
            <consortium name="EnsemblMetazoa"/>
        </authorList>
    </citation>
    <scope>IDENTIFICATION</scope>
    <source>
        <strain evidence="1">FUMOZ</strain>
    </source>
</reference>
<proteinExistence type="predicted"/>
<name>A0A182RHG6_ANOFN</name>
<dbReference type="STRING" id="62324.A0A182RHG6"/>
<accession>A0A182RHG6</accession>
<organism evidence="1">
    <name type="scientific">Anopheles funestus</name>
    <name type="common">African malaria mosquito</name>
    <dbReference type="NCBI Taxonomy" id="62324"/>
    <lineage>
        <taxon>Eukaryota</taxon>
        <taxon>Metazoa</taxon>
        <taxon>Ecdysozoa</taxon>
        <taxon>Arthropoda</taxon>
        <taxon>Hexapoda</taxon>
        <taxon>Insecta</taxon>
        <taxon>Pterygota</taxon>
        <taxon>Neoptera</taxon>
        <taxon>Endopterygota</taxon>
        <taxon>Diptera</taxon>
        <taxon>Nematocera</taxon>
        <taxon>Culicoidea</taxon>
        <taxon>Culicidae</taxon>
        <taxon>Anophelinae</taxon>
        <taxon>Anopheles</taxon>
    </lineage>
</organism>
<dbReference type="AlphaFoldDB" id="A0A182RHG6"/>
<protein>
    <recommendedName>
        <fullName evidence="2">CCHC-type domain-containing protein</fullName>
    </recommendedName>
</protein>
<evidence type="ECO:0008006" key="2">
    <source>
        <dbReference type="Google" id="ProtNLM"/>
    </source>
</evidence>
<evidence type="ECO:0000313" key="1">
    <source>
        <dbReference type="EnsemblMetazoa" id="AFUN005678-PA"/>
    </source>
</evidence>
<sequence>MAEEMLSLEFAKCRLLDEETKQKGISSSGKSEQAAFVGTKKIIRCYRCKKTCHKVTECPNRTEQKKTFQHKTPNVHYAGEYNDDASGGVCFVSGSSFLKNQTVTWIVDFGSSENLTNDRDLLDKLVPMKQPMTIAVAKEGESIVAKHSGDVKLFSSVNCYGPSPRGIV</sequence>
<dbReference type="VEuPathDB" id="VectorBase:AFUN005678"/>
<dbReference type="EnsemblMetazoa" id="AFUN005678-RA">
    <property type="protein sequence ID" value="AFUN005678-PA"/>
    <property type="gene ID" value="AFUN005678"/>
</dbReference>